<evidence type="ECO:0000313" key="7">
    <source>
        <dbReference type="Proteomes" id="UP000824596"/>
    </source>
</evidence>
<keyword evidence="3" id="KW-0372">Hormone</keyword>
<name>A0A9P8SJG5_9HYPO</name>
<dbReference type="AlphaFoldDB" id="A0A9P8SJG5"/>
<dbReference type="RefSeq" id="XP_044721208.1">
    <property type="nucleotide sequence ID" value="XM_044864676.1"/>
</dbReference>
<keyword evidence="6" id="KW-0121">Carboxypeptidase</keyword>
<keyword evidence="5" id="KW-0732">Signal</keyword>
<protein>
    <submittedName>
        <fullName evidence="6">Carboxypeptidase regulatory-like domain-containing protein</fullName>
    </submittedName>
</protein>
<evidence type="ECO:0000256" key="4">
    <source>
        <dbReference type="ARBA" id="ARBA00023157"/>
    </source>
</evidence>
<keyword evidence="4" id="KW-1015">Disulfide bond</keyword>
<comment type="subunit">
    <text evidence="2">Homodimer; disulfide-linked.</text>
</comment>
<dbReference type="PANTHER" id="PTHR11245:SF6">
    <property type="entry name" value="DUF19 DOMAIN-CONTAINING PROTEIN"/>
    <property type="match status" value="1"/>
</dbReference>
<dbReference type="GO" id="GO:0005576">
    <property type="term" value="C:extracellular region"/>
    <property type="evidence" value="ECO:0007669"/>
    <property type="project" value="InterPro"/>
</dbReference>
<dbReference type="GO" id="GO:0006874">
    <property type="term" value="P:intracellular calcium ion homeostasis"/>
    <property type="evidence" value="ECO:0007669"/>
    <property type="project" value="TreeGrafter"/>
</dbReference>
<proteinExistence type="inferred from homology"/>
<feature type="signal peptide" evidence="5">
    <location>
        <begin position="1"/>
        <end position="16"/>
    </location>
</feature>
<dbReference type="Pfam" id="PF13620">
    <property type="entry name" value="CarboxypepD_reg"/>
    <property type="match status" value="1"/>
</dbReference>
<evidence type="ECO:0000313" key="6">
    <source>
        <dbReference type="EMBL" id="KAH0963695.1"/>
    </source>
</evidence>
<organism evidence="6 7">
    <name type="scientific">Hirsutella rhossiliensis</name>
    <dbReference type="NCBI Taxonomy" id="111463"/>
    <lineage>
        <taxon>Eukaryota</taxon>
        <taxon>Fungi</taxon>
        <taxon>Dikarya</taxon>
        <taxon>Ascomycota</taxon>
        <taxon>Pezizomycotina</taxon>
        <taxon>Sordariomycetes</taxon>
        <taxon>Hypocreomycetidae</taxon>
        <taxon>Hypocreales</taxon>
        <taxon>Ophiocordycipitaceae</taxon>
        <taxon>Hirsutella</taxon>
    </lineage>
</organism>
<feature type="chain" id="PRO_5040358890" evidence="5">
    <location>
        <begin position="17"/>
        <end position="455"/>
    </location>
</feature>
<evidence type="ECO:0000256" key="1">
    <source>
        <dbReference type="ARBA" id="ARBA00008693"/>
    </source>
</evidence>
<dbReference type="SUPFAM" id="SSF49464">
    <property type="entry name" value="Carboxypeptidase regulatory domain-like"/>
    <property type="match status" value="1"/>
</dbReference>
<dbReference type="OrthoDB" id="2251794at2759"/>
<dbReference type="GO" id="GO:0005179">
    <property type="term" value="F:hormone activity"/>
    <property type="evidence" value="ECO:0007669"/>
    <property type="project" value="UniProtKB-KW"/>
</dbReference>
<dbReference type="GeneID" id="68355334"/>
<keyword evidence="6" id="KW-0645">Protease</keyword>
<evidence type="ECO:0000256" key="2">
    <source>
        <dbReference type="ARBA" id="ARBA00011748"/>
    </source>
</evidence>
<comment type="caution">
    <text evidence="6">The sequence shown here is derived from an EMBL/GenBank/DDBJ whole genome shotgun (WGS) entry which is preliminary data.</text>
</comment>
<dbReference type="Proteomes" id="UP000824596">
    <property type="component" value="Unassembled WGS sequence"/>
</dbReference>
<evidence type="ECO:0000256" key="3">
    <source>
        <dbReference type="ARBA" id="ARBA00022702"/>
    </source>
</evidence>
<dbReference type="GO" id="GO:0004180">
    <property type="term" value="F:carboxypeptidase activity"/>
    <property type="evidence" value="ECO:0007669"/>
    <property type="project" value="UniProtKB-KW"/>
</dbReference>
<keyword evidence="6" id="KW-0378">Hydrolase</keyword>
<dbReference type="EMBL" id="JAIZPD010000005">
    <property type="protein sequence ID" value="KAH0963695.1"/>
    <property type="molecule type" value="Genomic_DNA"/>
</dbReference>
<accession>A0A9P8SJG5</accession>
<dbReference type="InterPro" id="IPR004978">
    <property type="entry name" value="Stanniocalcin"/>
</dbReference>
<dbReference type="PANTHER" id="PTHR11245">
    <property type="entry name" value="STANNIOCALCIN"/>
    <property type="match status" value="1"/>
</dbReference>
<evidence type="ECO:0000256" key="5">
    <source>
        <dbReference type="SAM" id="SignalP"/>
    </source>
</evidence>
<dbReference type="InterPro" id="IPR008969">
    <property type="entry name" value="CarboxyPept-like_regulatory"/>
</dbReference>
<reference evidence="6" key="1">
    <citation type="submission" date="2021-09" db="EMBL/GenBank/DDBJ databases">
        <title>A high-quality genome of the endoparasitic fungus Hirsutella rhossiliensis with a comparison of Hirsutella genomes reveals transposable elements contributing to genome size variation.</title>
        <authorList>
            <person name="Lin R."/>
            <person name="Jiao Y."/>
            <person name="Sun X."/>
            <person name="Ling J."/>
            <person name="Xie B."/>
            <person name="Cheng X."/>
        </authorList>
    </citation>
    <scope>NUCLEOTIDE SEQUENCE</scope>
    <source>
        <strain evidence="6">HR02</strain>
    </source>
</reference>
<sequence length="455" mass="48089">MFGFGILLLPVSHALGALNPGLPTAVDTKRSSVIGETASSVTGPHRLSCTPTFVLDGVAEDGFNKPNEPFIIRPSCNSLDTESHAVFMATGTDAAPSLGLGVVLKNTVVTPDGIVVSGLGPGFKAITVAAKDDQGSLLVHSFALLFGSISMPVKVVDEHGKPVPGANVTAESFPGIRQHGVTDNSGTFHMSNLPAMSIELSASTADKRIGSADTIATSSTATLKLLPSSHPISRGTIHIVKRNPVPGVGLRGQPHKNHAGCVTSPGRAICQPTCQSPPPRSCNFYTRCAEKTLQCGQDGYPLRYGAKNCRRFVARLDSFSPQGQAWIWRTMLCLERALVEPISGRGATCESVKSEAFQSHPRCYVDSGFCDLPLSDIVQVVVTVKSDLFEGPALEQALTAAGGCARHYALKIKEKIDELRGLTTGGADTAARYDTMAVFEDVEAYLEKFGSPDLV</sequence>
<gene>
    <name evidence="6" type="ORF">HRG_06205</name>
</gene>
<comment type="similarity">
    <text evidence="1">Belongs to the stanniocalcin family.</text>
</comment>
<keyword evidence="7" id="KW-1185">Reference proteome</keyword>